<keyword evidence="3" id="KW-0862">Zinc</keyword>
<comment type="caution">
    <text evidence="6">The sequence shown here is derived from an EMBL/GenBank/DDBJ whole genome shotgun (WGS) entry which is preliminary data.</text>
</comment>
<keyword evidence="9" id="KW-1185">Reference proteome</keyword>
<evidence type="ECO:0000313" key="8">
    <source>
        <dbReference type="EMBL" id="CAF4396684.1"/>
    </source>
</evidence>
<dbReference type="PANTHER" id="PTHR21402:SF5">
    <property type="entry name" value="GAMETOCYTE SPECIFIC FACTOR 1"/>
    <property type="match status" value="1"/>
</dbReference>
<dbReference type="AlphaFoldDB" id="A0A815VYX2"/>
<organism evidence="6 9">
    <name type="scientific">Didymodactylos carnosus</name>
    <dbReference type="NCBI Taxonomy" id="1234261"/>
    <lineage>
        <taxon>Eukaryota</taxon>
        <taxon>Metazoa</taxon>
        <taxon>Spiralia</taxon>
        <taxon>Gnathifera</taxon>
        <taxon>Rotifera</taxon>
        <taxon>Eurotatoria</taxon>
        <taxon>Bdelloidea</taxon>
        <taxon>Philodinida</taxon>
        <taxon>Philodinidae</taxon>
        <taxon>Didymodactylos</taxon>
    </lineage>
</organism>
<evidence type="ECO:0000256" key="3">
    <source>
        <dbReference type="ARBA" id="ARBA00022833"/>
    </source>
</evidence>
<feature type="domain" description="CHHC U11-48K-type" evidence="4">
    <location>
        <begin position="42"/>
        <end position="69"/>
    </location>
</feature>
<reference evidence="6" key="1">
    <citation type="submission" date="2021-02" db="EMBL/GenBank/DDBJ databases">
        <authorList>
            <person name="Nowell W R."/>
        </authorList>
    </citation>
    <scope>NUCLEOTIDE SEQUENCE</scope>
</reference>
<name>A0A815VYX2_9BILA</name>
<dbReference type="PROSITE" id="PS51800">
    <property type="entry name" value="ZF_CHHC_U11_48K"/>
    <property type="match status" value="2"/>
</dbReference>
<sequence length="133" mass="15608">MSLFCDPDDFWLCPFDTNHKVLAKRFQYHLMRCAKANPHIRRVKCSFNATHLTTPEELIKHMSQCPDNGAVHNASAAGLREFNWNNDNSTRQMAYIADGEDWDKDVHRIEPFTEEEIQQMNRDNEWLQKSVTP</sequence>
<dbReference type="EMBL" id="CAJOBC010091001">
    <property type="protein sequence ID" value="CAF4396684.1"/>
    <property type="molecule type" value="Genomic_DNA"/>
</dbReference>
<dbReference type="InterPro" id="IPR051591">
    <property type="entry name" value="UPF0224_FAM112_RNA_Proc"/>
</dbReference>
<dbReference type="InterPro" id="IPR036236">
    <property type="entry name" value="Znf_C2H2_sf"/>
</dbReference>
<dbReference type="SUPFAM" id="SSF57667">
    <property type="entry name" value="beta-beta-alpha zinc fingers"/>
    <property type="match status" value="1"/>
</dbReference>
<evidence type="ECO:0000256" key="2">
    <source>
        <dbReference type="ARBA" id="ARBA00022771"/>
    </source>
</evidence>
<keyword evidence="2" id="KW-0863">Zinc-finger</keyword>
<evidence type="ECO:0000256" key="1">
    <source>
        <dbReference type="ARBA" id="ARBA00022723"/>
    </source>
</evidence>
<dbReference type="Proteomes" id="UP000682733">
    <property type="component" value="Unassembled WGS sequence"/>
</dbReference>
<evidence type="ECO:0000313" key="9">
    <source>
        <dbReference type="Proteomes" id="UP000663829"/>
    </source>
</evidence>
<feature type="domain" description="CHHC U11-48K-type" evidence="4">
    <location>
        <begin position="10"/>
        <end position="37"/>
    </location>
</feature>
<gene>
    <name evidence="6" type="ORF">GPM918_LOCUS38381</name>
    <name evidence="5" type="ORF">OVA965_LOCUS18429</name>
    <name evidence="8" type="ORF">SRO942_LOCUS39205</name>
    <name evidence="7" type="ORF">TMI583_LOCUS18441</name>
</gene>
<dbReference type="EMBL" id="CAJNOQ010025387">
    <property type="protein sequence ID" value="CAF1536722.1"/>
    <property type="molecule type" value="Genomic_DNA"/>
</dbReference>
<evidence type="ECO:0000313" key="6">
    <source>
        <dbReference type="EMBL" id="CAF1536722.1"/>
    </source>
</evidence>
<protein>
    <recommendedName>
        <fullName evidence="4">CHHC U11-48K-type domain-containing protein</fullName>
    </recommendedName>
</protein>
<evidence type="ECO:0000259" key="4">
    <source>
        <dbReference type="PROSITE" id="PS51800"/>
    </source>
</evidence>
<keyword evidence="1" id="KW-0479">Metal-binding</keyword>
<accession>A0A815VYX2</accession>
<dbReference type="EMBL" id="CAJNOK010009153">
    <property type="protein sequence ID" value="CAF1082465.1"/>
    <property type="molecule type" value="Genomic_DNA"/>
</dbReference>
<dbReference type="Pfam" id="PF05253">
    <property type="entry name" value="zf-U11-48K"/>
    <property type="match status" value="1"/>
</dbReference>
<dbReference type="PANTHER" id="PTHR21402">
    <property type="entry name" value="GAMETOCYTE SPECIFIC FACTOR 1-RELATED"/>
    <property type="match status" value="1"/>
</dbReference>
<dbReference type="Proteomes" id="UP000663829">
    <property type="component" value="Unassembled WGS sequence"/>
</dbReference>
<dbReference type="GO" id="GO:0008270">
    <property type="term" value="F:zinc ion binding"/>
    <property type="evidence" value="ECO:0007669"/>
    <property type="project" value="UniProtKB-KW"/>
</dbReference>
<dbReference type="OrthoDB" id="10069248at2759"/>
<dbReference type="Proteomes" id="UP000681722">
    <property type="component" value="Unassembled WGS sequence"/>
</dbReference>
<proteinExistence type="predicted"/>
<dbReference type="InterPro" id="IPR022776">
    <property type="entry name" value="TRM13/UPF0224_CHHC_Znf_dom"/>
</dbReference>
<evidence type="ECO:0000313" key="7">
    <source>
        <dbReference type="EMBL" id="CAF3845267.1"/>
    </source>
</evidence>
<evidence type="ECO:0000313" key="5">
    <source>
        <dbReference type="EMBL" id="CAF1082465.1"/>
    </source>
</evidence>
<dbReference type="EMBL" id="CAJOBA010009169">
    <property type="protein sequence ID" value="CAF3845267.1"/>
    <property type="molecule type" value="Genomic_DNA"/>
</dbReference>
<dbReference type="Proteomes" id="UP000677228">
    <property type="component" value="Unassembled WGS sequence"/>
</dbReference>